<keyword evidence="3 6" id="KW-0812">Transmembrane</keyword>
<reference evidence="7 8" key="1">
    <citation type="submission" date="2018-11" db="EMBL/GenBank/DDBJ databases">
        <title>Paraburkholderia sp. DHOA04, isolated from soil.</title>
        <authorList>
            <person name="Gao Z.-H."/>
            <person name="Qiu L.-H."/>
            <person name="Fu J.-C."/>
        </authorList>
    </citation>
    <scope>NUCLEOTIDE SEQUENCE [LARGE SCALE GENOMIC DNA]</scope>
    <source>
        <strain evidence="7 8">DHOA04</strain>
    </source>
</reference>
<dbReference type="OrthoDB" id="5995417at2"/>
<keyword evidence="5 6" id="KW-0472">Membrane</keyword>
<feature type="transmembrane region" description="Helical" evidence="6">
    <location>
        <begin position="171"/>
        <end position="193"/>
    </location>
</feature>
<dbReference type="GO" id="GO:0022857">
    <property type="term" value="F:transmembrane transporter activity"/>
    <property type="evidence" value="ECO:0007669"/>
    <property type="project" value="TreeGrafter"/>
</dbReference>
<evidence type="ECO:0000313" key="7">
    <source>
        <dbReference type="EMBL" id="RQH03881.1"/>
    </source>
</evidence>
<dbReference type="PANTHER" id="PTHR43124:SF10">
    <property type="entry name" value="PURINE EFFLUX PUMP PBUE"/>
    <property type="match status" value="1"/>
</dbReference>
<gene>
    <name evidence="7" type="ORF">D1Y85_19780</name>
</gene>
<dbReference type="PANTHER" id="PTHR43124">
    <property type="entry name" value="PURINE EFFLUX PUMP PBUE"/>
    <property type="match status" value="1"/>
</dbReference>
<proteinExistence type="predicted"/>
<evidence type="ECO:0000256" key="5">
    <source>
        <dbReference type="ARBA" id="ARBA00023136"/>
    </source>
</evidence>
<feature type="transmembrane region" description="Helical" evidence="6">
    <location>
        <begin position="47"/>
        <end position="68"/>
    </location>
</feature>
<keyword evidence="4 6" id="KW-1133">Transmembrane helix</keyword>
<feature type="transmembrane region" description="Helical" evidence="6">
    <location>
        <begin position="12"/>
        <end position="35"/>
    </location>
</feature>
<name>A0A3N6N073_9BURK</name>
<dbReference type="EMBL" id="RQIS01000015">
    <property type="protein sequence ID" value="RQH03881.1"/>
    <property type="molecule type" value="Genomic_DNA"/>
</dbReference>
<dbReference type="AlphaFoldDB" id="A0A3N6N073"/>
<dbReference type="Gene3D" id="1.20.1250.20">
    <property type="entry name" value="MFS general substrate transporter like domains"/>
    <property type="match status" value="1"/>
</dbReference>
<sequence length="386" mass="39395">MKTTNTASGFSAVQVSAALAIGTIALLMIGIQPILLGELVDAKRVTLEGVGLVAMGEIVTLGLGVALGDLLVPVSWLRRVAIIAGLSSAAFDLLTTHASGDGPMLAVRACAGLAEGLLVWGTTGVVVRSANPTRVAAIFFVVQTLGQALVGAVLANLVIPRAGWQGGFETLAGLSLLTCGLAFVQPATLSPLASGSTGDFRWSPALLLPLLVAFLQLAAVGAFWAYMEPLGKVAGLDGRSSQTLISGVLAAQVLGGTAASLLARRVGARPVVFCASLIFIAALTTVHWMSAGHALVFGVASLLFGFVWLFALPFHVALAFQADPSGRLASLVPAAQLIGSAFGPLAASLLVQGDNATAVPLASIFFAALATLPLRRMRERRVSATA</sequence>
<dbReference type="SUPFAM" id="SSF103473">
    <property type="entry name" value="MFS general substrate transporter"/>
    <property type="match status" value="1"/>
</dbReference>
<keyword evidence="8" id="KW-1185">Reference proteome</keyword>
<feature type="transmembrane region" description="Helical" evidence="6">
    <location>
        <begin position="205"/>
        <end position="224"/>
    </location>
</feature>
<organism evidence="7 8">
    <name type="scientific">Paraburkholderia dinghuensis</name>
    <dbReference type="NCBI Taxonomy" id="2305225"/>
    <lineage>
        <taxon>Bacteria</taxon>
        <taxon>Pseudomonadati</taxon>
        <taxon>Pseudomonadota</taxon>
        <taxon>Betaproteobacteria</taxon>
        <taxon>Burkholderiales</taxon>
        <taxon>Burkholderiaceae</taxon>
        <taxon>Paraburkholderia</taxon>
    </lineage>
</organism>
<evidence type="ECO:0000313" key="8">
    <source>
        <dbReference type="Proteomes" id="UP000272778"/>
    </source>
</evidence>
<feature type="transmembrane region" description="Helical" evidence="6">
    <location>
        <begin position="270"/>
        <end position="289"/>
    </location>
</feature>
<comment type="caution">
    <text evidence="7">The sequence shown here is derived from an EMBL/GenBank/DDBJ whole genome shotgun (WGS) entry which is preliminary data.</text>
</comment>
<dbReference type="GO" id="GO:0005886">
    <property type="term" value="C:plasma membrane"/>
    <property type="evidence" value="ECO:0007669"/>
    <property type="project" value="UniProtKB-SubCell"/>
</dbReference>
<feature type="transmembrane region" description="Helical" evidence="6">
    <location>
        <begin position="295"/>
        <end position="316"/>
    </location>
</feature>
<evidence type="ECO:0000256" key="4">
    <source>
        <dbReference type="ARBA" id="ARBA00022989"/>
    </source>
</evidence>
<evidence type="ECO:0000256" key="6">
    <source>
        <dbReference type="SAM" id="Phobius"/>
    </source>
</evidence>
<accession>A0A3N6N073</accession>
<feature type="transmembrane region" description="Helical" evidence="6">
    <location>
        <begin position="138"/>
        <end position="159"/>
    </location>
</feature>
<feature type="transmembrane region" description="Helical" evidence="6">
    <location>
        <begin position="105"/>
        <end position="126"/>
    </location>
</feature>
<protein>
    <submittedName>
        <fullName evidence="7">MFS transporter</fullName>
    </submittedName>
</protein>
<dbReference type="Proteomes" id="UP000272778">
    <property type="component" value="Unassembled WGS sequence"/>
</dbReference>
<dbReference type="InterPro" id="IPR036259">
    <property type="entry name" value="MFS_trans_sf"/>
</dbReference>
<keyword evidence="2" id="KW-1003">Cell membrane</keyword>
<dbReference type="RefSeq" id="WP_124152771.1">
    <property type="nucleotide sequence ID" value="NZ_RQIS01000015.1"/>
</dbReference>
<dbReference type="InterPro" id="IPR050189">
    <property type="entry name" value="MFS_Efflux_Transporters"/>
</dbReference>
<comment type="subcellular location">
    <subcellularLocation>
        <location evidence="1">Cell membrane</location>
        <topology evidence="1">Multi-pass membrane protein</topology>
    </subcellularLocation>
</comment>
<feature type="transmembrane region" description="Helical" evidence="6">
    <location>
        <begin position="328"/>
        <end position="351"/>
    </location>
</feature>
<evidence type="ECO:0000256" key="2">
    <source>
        <dbReference type="ARBA" id="ARBA00022475"/>
    </source>
</evidence>
<evidence type="ECO:0000256" key="3">
    <source>
        <dbReference type="ARBA" id="ARBA00022692"/>
    </source>
</evidence>
<evidence type="ECO:0000256" key="1">
    <source>
        <dbReference type="ARBA" id="ARBA00004651"/>
    </source>
</evidence>
<feature type="transmembrane region" description="Helical" evidence="6">
    <location>
        <begin position="357"/>
        <end position="374"/>
    </location>
</feature>
<feature type="transmembrane region" description="Helical" evidence="6">
    <location>
        <begin position="244"/>
        <end position="263"/>
    </location>
</feature>